<protein>
    <recommendedName>
        <fullName evidence="2">Segregation and condensation protein A</fullName>
    </recommendedName>
</protein>
<evidence type="ECO:0000256" key="1">
    <source>
        <dbReference type="ARBA" id="ARBA00022829"/>
    </source>
</evidence>
<gene>
    <name evidence="3" type="primary">scpA</name>
    <name evidence="3" type="ORF">NCTC10124_00185</name>
</gene>
<dbReference type="EMBL" id="LS991953">
    <property type="protein sequence ID" value="SYV92461.1"/>
    <property type="molecule type" value="Genomic_DNA"/>
</dbReference>
<accession>A0A3B0PRL1</accession>
<name>A0A3B0PRL1_MYCSY</name>
<dbReference type="Gene3D" id="1.10.10.580">
    <property type="entry name" value="Structural maintenance of chromosome 1. Chain E"/>
    <property type="match status" value="1"/>
</dbReference>
<keyword evidence="1" id="KW-0159">Chromosome partition</keyword>
<dbReference type="RefSeq" id="WP_020003098.1">
    <property type="nucleotide sequence ID" value="NZ_LS991953.1"/>
</dbReference>
<dbReference type="GeneID" id="93529909"/>
<evidence type="ECO:0000313" key="4">
    <source>
        <dbReference type="Proteomes" id="UP000259328"/>
    </source>
</evidence>
<evidence type="ECO:0000256" key="2">
    <source>
        <dbReference type="ARBA" id="ARBA00044777"/>
    </source>
</evidence>
<proteinExistence type="predicted"/>
<dbReference type="InterPro" id="IPR023093">
    <property type="entry name" value="ScpA-like_C"/>
</dbReference>
<dbReference type="AlphaFoldDB" id="A0A3B0PRL1"/>
<dbReference type="Gene3D" id="6.10.250.2410">
    <property type="match status" value="1"/>
</dbReference>
<dbReference type="GO" id="GO:0007059">
    <property type="term" value="P:chromosome segregation"/>
    <property type="evidence" value="ECO:0007669"/>
    <property type="project" value="UniProtKB-KW"/>
</dbReference>
<dbReference type="NCBIfam" id="NF000994">
    <property type="entry name" value="PRK00104.1-3"/>
    <property type="match status" value="1"/>
</dbReference>
<evidence type="ECO:0000313" key="3">
    <source>
        <dbReference type="EMBL" id="SYV92461.1"/>
    </source>
</evidence>
<dbReference type="Proteomes" id="UP000259328">
    <property type="component" value="Chromosome"/>
</dbReference>
<dbReference type="PANTHER" id="PTHR33969:SF2">
    <property type="entry name" value="SEGREGATION AND CONDENSATION PROTEIN A"/>
    <property type="match status" value="1"/>
</dbReference>
<dbReference type="Pfam" id="PF02616">
    <property type="entry name" value="SMC_ScpA"/>
    <property type="match status" value="1"/>
</dbReference>
<organism evidence="3 4">
    <name type="scientific">Mycoplasmopsis synoviae</name>
    <name type="common">Mycoplasma synoviae</name>
    <dbReference type="NCBI Taxonomy" id="2109"/>
    <lineage>
        <taxon>Bacteria</taxon>
        <taxon>Bacillati</taxon>
        <taxon>Mycoplasmatota</taxon>
        <taxon>Mycoplasmoidales</taxon>
        <taxon>Metamycoplasmataceae</taxon>
        <taxon>Mycoplasmopsis</taxon>
    </lineage>
</organism>
<dbReference type="InterPro" id="IPR003768">
    <property type="entry name" value="ScpA"/>
</dbReference>
<reference evidence="4" key="1">
    <citation type="submission" date="2018-06" db="EMBL/GenBank/DDBJ databases">
        <authorList>
            <consortium name="Pathogen Informatics"/>
        </authorList>
    </citation>
    <scope>NUCLEOTIDE SEQUENCE [LARGE SCALE GENOMIC DNA]</scope>
    <source>
        <strain evidence="4">NCTC10124</strain>
    </source>
</reference>
<dbReference type="PANTHER" id="PTHR33969">
    <property type="entry name" value="SEGREGATION AND CONDENSATION PROTEIN A"/>
    <property type="match status" value="1"/>
</dbReference>
<sequence>MQTKLNYEFNLQNYSGPLDLLLELIKDKKISILDINVLELANQYLKIINEIKNTNLDIAAEYLNYATIFIYMKAKYLSNKPEDIEIVTQEKQKLINDLIEYKQFKEIKDALSTFQKSRQEIYIKKPSNVDEFIIESDSSRLDGHSSITTLISTLRKMFERVFAQELRKANFSTVKINSADQIKFIKNVFGQRSEVKFEEIFIQPSLTHFVITLIALLDLARQQFLTLKQDSQYGEIKILRNFDNNEE</sequence>